<dbReference type="AlphaFoldDB" id="A0A9P5ZK85"/>
<dbReference type="OrthoDB" id="3006720at2759"/>
<evidence type="ECO:0000313" key="3">
    <source>
        <dbReference type="Proteomes" id="UP000807025"/>
    </source>
</evidence>
<evidence type="ECO:0000313" key="2">
    <source>
        <dbReference type="EMBL" id="KAF9487351.1"/>
    </source>
</evidence>
<gene>
    <name evidence="2" type="ORF">BDN71DRAFT_651899</name>
</gene>
<feature type="compositionally biased region" description="Basic and acidic residues" evidence="1">
    <location>
        <begin position="7"/>
        <end position="17"/>
    </location>
</feature>
<reference evidence="2" key="1">
    <citation type="submission" date="2020-11" db="EMBL/GenBank/DDBJ databases">
        <authorList>
            <consortium name="DOE Joint Genome Institute"/>
            <person name="Ahrendt S."/>
            <person name="Riley R."/>
            <person name="Andreopoulos W."/>
            <person name="Labutti K."/>
            <person name="Pangilinan J."/>
            <person name="Ruiz-Duenas F.J."/>
            <person name="Barrasa J.M."/>
            <person name="Sanchez-Garcia M."/>
            <person name="Camarero S."/>
            <person name="Miyauchi S."/>
            <person name="Serrano A."/>
            <person name="Linde D."/>
            <person name="Babiker R."/>
            <person name="Drula E."/>
            <person name="Ayuso-Fernandez I."/>
            <person name="Pacheco R."/>
            <person name="Padilla G."/>
            <person name="Ferreira P."/>
            <person name="Barriuso J."/>
            <person name="Kellner H."/>
            <person name="Castanera R."/>
            <person name="Alfaro M."/>
            <person name="Ramirez L."/>
            <person name="Pisabarro A.G."/>
            <person name="Kuo A."/>
            <person name="Tritt A."/>
            <person name="Lipzen A."/>
            <person name="He G."/>
            <person name="Yan M."/>
            <person name="Ng V."/>
            <person name="Cullen D."/>
            <person name="Martin F."/>
            <person name="Rosso M.-N."/>
            <person name="Henrissat B."/>
            <person name="Hibbett D."/>
            <person name="Martinez A.T."/>
            <person name="Grigoriev I.V."/>
        </authorList>
    </citation>
    <scope>NUCLEOTIDE SEQUENCE</scope>
    <source>
        <strain evidence="2">ATCC 90797</strain>
    </source>
</reference>
<protein>
    <submittedName>
        <fullName evidence="2">Uncharacterized protein</fullName>
    </submittedName>
</protein>
<sequence>MKAAAKAAEEANPKDIESISTSTTSTAPGDISVHAIRVTDAMFLIRTSLNLYRTFFPDADTVPGFPAIAFELKVPKARSLEDSEMDRSISKAFASRAIHTAMPQIVQQAQFVFHMWSTLRVLSIVGACGRWVQFHKFRRATTPPIDRKTICRQEYYICPEPAAYLVPARRVQGSLQRGYQRRN</sequence>
<evidence type="ECO:0000256" key="1">
    <source>
        <dbReference type="SAM" id="MobiDB-lite"/>
    </source>
</evidence>
<name>A0A9P5ZK85_PLEER</name>
<proteinExistence type="predicted"/>
<dbReference type="Proteomes" id="UP000807025">
    <property type="component" value="Unassembled WGS sequence"/>
</dbReference>
<dbReference type="EMBL" id="MU154786">
    <property type="protein sequence ID" value="KAF9487351.1"/>
    <property type="molecule type" value="Genomic_DNA"/>
</dbReference>
<keyword evidence="3" id="KW-1185">Reference proteome</keyword>
<feature type="region of interest" description="Disordered" evidence="1">
    <location>
        <begin position="1"/>
        <end position="27"/>
    </location>
</feature>
<comment type="caution">
    <text evidence="2">The sequence shown here is derived from an EMBL/GenBank/DDBJ whole genome shotgun (WGS) entry which is preliminary data.</text>
</comment>
<accession>A0A9P5ZK85</accession>
<organism evidence="2 3">
    <name type="scientific">Pleurotus eryngii</name>
    <name type="common">Boletus of the steppes</name>
    <dbReference type="NCBI Taxonomy" id="5323"/>
    <lineage>
        <taxon>Eukaryota</taxon>
        <taxon>Fungi</taxon>
        <taxon>Dikarya</taxon>
        <taxon>Basidiomycota</taxon>
        <taxon>Agaricomycotina</taxon>
        <taxon>Agaricomycetes</taxon>
        <taxon>Agaricomycetidae</taxon>
        <taxon>Agaricales</taxon>
        <taxon>Pleurotineae</taxon>
        <taxon>Pleurotaceae</taxon>
        <taxon>Pleurotus</taxon>
    </lineage>
</organism>